<reference evidence="12 14" key="2">
    <citation type="submission" date="2015-12" db="EMBL/GenBank/DDBJ databases">
        <authorList>
            <person name="Lauer A."/>
            <person name="Humrighouse B."/>
            <person name="Loparev V."/>
            <person name="Shewmaker P.L."/>
            <person name="Whitney A.M."/>
            <person name="McLaughlin R.W."/>
        </authorList>
    </citation>
    <scope>NUCLEOTIDE SEQUENCE [LARGE SCALE GENOMIC DNA]</scope>
    <source>
        <strain evidence="12 14">LMG 23085</strain>
    </source>
</reference>
<evidence type="ECO:0000313" key="13">
    <source>
        <dbReference type="EMBL" id="OJG92531.1"/>
    </source>
</evidence>
<evidence type="ECO:0000256" key="3">
    <source>
        <dbReference type="ARBA" id="ARBA00011956"/>
    </source>
</evidence>
<dbReference type="Pfam" id="PF21621">
    <property type="entry name" value="MPI_cupin_dom"/>
    <property type="match status" value="1"/>
</dbReference>
<accession>A0A0S3KA26</accession>
<dbReference type="Gene3D" id="2.60.120.10">
    <property type="entry name" value="Jelly Rolls"/>
    <property type="match status" value="2"/>
</dbReference>
<keyword evidence="4 7" id="KW-0479">Metal-binding</keyword>
<dbReference type="GO" id="GO:0005975">
    <property type="term" value="P:carbohydrate metabolic process"/>
    <property type="evidence" value="ECO:0007669"/>
    <property type="project" value="UniProtKB-UniRule"/>
</dbReference>
<dbReference type="PANTHER" id="PTHR42742">
    <property type="entry name" value="TRANSCRIPTIONAL REPRESSOR MPRA"/>
    <property type="match status" value="1"/>
</dbReference>
<dbReference type="Proteomes" id="UP000183039">
    <property type="component" value="Unassembled WGS sequence"/>
</dbReference>
<evidence type="ECO:0000256" key="1">
    <source>
        <dbReference type="ARBA" id="ARBA00000757"/>
    </source>
</evidence>
<comment type="catalytic activity">
    <reaction evidence="1 7">
        <text>D-mannose 6-phosphate = D-fructose 6-phosphate</text>
        <dbReference type="Rhea" id="RHEA:12356"/>
        <dbReference type="ChEBI" id="CHEBI:58735"/>
        <dbReference type="ChEBI" id="CHEBI:61527"/>
        <dbReference type="EC" id="5.3.1.8"/>
    </reaction>
</comment>
<dbReference type="SUPFAM" id="SSF51182">
    <property type="entry name" value="RmlC-like cupins"/>
    <property type="match status" value="1"/>
</dbReference>
<dbReference type="KEGG" id="ess:ATZ33_07080"/>
<dbReference type="Proteomes" id="UP000065511">
    <property type="component" value="Chromosome"/>
</dbReference>
<dbReference type="GO" id="GO:0008270">
    <property type="term" value="F:zinc ion binding"/>
    <property type="evidence" value="ECO:0007669"/>
    <property type="project" value="UniProtKB-UniRule"/>
</dbReference>
<keyword evidence="6 7" id="KW-0413">Isomerase</keyword>
<dbReference type="GO" id="GO:0004476">
    <property type="term" value="F:mannose-6-phosphate isomerase activity"/>
    <property type="evidence" value="ECO:0007669"/>
    <property type="project" value="UniProtKB-UniRule"/>
</dbReference>
<dbReference type="Pfam" id="PF20511">
    <property type="entry name" value="PMI_typeI_cat"/>
    <property type="match status" value="1"/>
</dbReference>
<dbReference type="InterPro" id="IPR011051">
    <property type="entry name" value="RmlC_Cupin_sf"/>
</dbReference>
<evidence type="ECO:0000256" key="7">
    <source>
        <dbReference type="PIRNR" id="PIRNR036894"/>
    </source>
</evidence>
<name>A0A0S3KA26_9ENTE</name>
<evidence type="ECO:0000259" key="11">
    <source>
        <dbReference type="Pfam" id="PF21621"/>
    </source>
</evidence>
<dbReference type="EC" id="5.3.1.8" evidence="3 7"/>
<evidence type="ECO:0000313" key="12">
    <source>
        <dbReference type="EMBL" id="ALS01139.1"/>
    </source>
</evidence>
<proteinExistence type="inferred from homology"/>
<dbReference type="PANTHER" id="PTHR42742:SF3">
    <property type="entry name" value="FRUCTOKINASE"/>
    <property type="match status" value="1"/>
</dbReference>
<evidence type="ECO:0000256" key="2">
    <source>
        <dbReference type="ARBA" id="ARBA00010772"/>
    </source>
</evidence>
<evidence type="ECO:0000256" key="6">
    <source>
        <dbReference type="ARBA" id="ARBA00023235"/>
    </source>
</evidence>
<evidence type="ECO:0000256" key="5">
    <source>
        <dbReference type="ARBA" id="ARBA00022833"/>
    </source>
</evidence>
<dbReference type="InterPro" id="IPR001250">
    <property type="entry name" value="Man6P_Isoase-1"/>
</dbReference>
<dbReference type="NCBIfam" id="TIGR00218">
    <property type="entry name" value="manA"/>
    <property type="match status" value="1"/>
</dbReference>
<evidence type="ECO:0000256" key="9">
    <source>
        <dbReference type="PIRSR" id="PIRSR036894-2"/>
    </source>
</evidence>
<dbReference type="EMBL" id="JXLC01000005">
    <property type="protein sequence ID" value="OJG92531.1"/>
    <property type="molecule type" value="Genomic_DNA"/>
</dbReference>
<evidence type="ECO:0000256" key="8">
    <source>
        <dbReference type="PIRSR" id="PIRSR036894-1"/>
    </source>
</evidence>
<dbReference type="InterPro" id="IPR046457">
    <property type="entry name" value="PMI_typeI_cat"/>
</dbReference>
<feature type="binding site" evidence="8">
    <location>
        <position position="171"/>
    </location>
    <ligand>
        <name>Zn(2+)</name>
        <dbReference type="ChEBI" id="CHEBI:29105"/>
    </ligand>
</feature>
<dbReference type="InterPro" id="IPR049071">
    <property type="entry name" value="MPI_cupin_dom"/>
</dbReference>
<gene>
    <name evidence="12" type="ORF">ATZ33_07080</name>
    <name evidence="13" type="ORF">RV15_GL002956</name>
</gene>
<dbReference type="InterPro" id="IPR014710">
    <property type="entry name" value="RmlC-like_jellyroll"/>
</dbReference>
<evidence type="ECO:0000256" key="4">
    <source>
        <dbReference type="ARBA" id="ARBA00022723"/>
    </source>
</evidence>
<dbReference type="EMBL" id="CP013614">
    <property type="protein sequence ID" value="ALS01139.1"/>
    <property type="molecule type" value="Genomic_DNA"/>
</dbReference>
<dbReference type="InterPro" id="IPR014628">
    <property type="entry name" value="Man6P_isomerase_Firm_short"/>
</dbReference>
<organism evidence="13 15">
    <name type="scientific">Enterococcus silesiacus</name>
    <dbReference type="NCBI Taxonomy" id="332949"/>
    <lineage>
        <taxon>Bacteria</taxon>
        <taxon>Bacillati</taxon>
        <taxon>Bacillota</taxon>
        <taxon>Bacilli</taxon>
        <taxon>Lactobacillales</taxon>
        <taxon>Enterococcaceae</taxon>
        <taxon>Enterococcus</taxon>
    </lineage>
</organism>
<protein>
    <recommendedName>
        <fullName evidence="3 7">Mannose-6-phosphate isomerase</fullName>
        <ecNumber evidence="3 7">5.3.1.8</ecNumber>
    </recommendedName>
</protein>
<dbReference type="FunFam" id="2.60.120.10:FF:000070">
    <property type="entry name" value="Mannose-6-phosphate isomerase"/>
    <property type="match status" value="1"/>
</dbReference>
<evidence type="ECO:0000313" key="15">
    <source>
        <dbReference type="Proteomes" id="UP000183039"/>
    </source>
</evidence>
<comment type="similarity">
    <text evidence="2 7">Belongs to the mannose-6-phosphate isomerase type 1 family.</text>
</comment>
<feature type="domain" description="Phosphomannose isomerase type I catalytic" evidence="10">
    <location>
        <begin position="6"/>
        <end position="102"/>
    </location>
</feature>
<dbReference type="CDD" id="cd07010">
    <property type="entry name" value="cupin_PMI_type_I_N_bac"/>
    <property type="match status" value="1"/>
</dbReference>
<reference evidence="13 15" key="1">
    <citation type="submission" date="2014-12" db="EMBL/GenBank/DDBJ databases">
        <title>Draft genome sequences of 29 type strains of Enterococci.</title>
        <authorList>
            <person name="Zhong Z."/>
            <person name="Sun Z."/>
            <person name="Liu W."/>
            <person name="Zhang W."/>
            <person name="Zhang H."/>
        </authorList>
    </citation>
    <scope>NUCLEOTIDE SEQUENCE [LARGE SCALE GENOMIC DNA]</scope>
    <source>
        <strain evidence="13 15">DSM 22801</strain>
    </source>
</reference>
<feature type="binding site" evidence="8">
    <location>
        <position position="114"/>
    </location>
    <ligand>
        <name>Zn(2+)</name>
        <dbReference type="ChEBI" id="CHEBI:29105"/>
    </ligand>
</feature>
<dbReference type="PIRSF" id="PIRSF036894">
    <property type="entry name" value="PMI_Firm_short"/>
    <property type="match status" value="1"/>
</dbReference>
<dbReference type="AlphaFoldDB" id="A0A0S3KA26"/>
<evidence type="ECO:0000313" key="14">
    <source>
        <dbReference type="Proteomes" id="UP000065511"/>
    </source>
</evidence>
<feature type="active site" evidence="9">
    <location>
        <position position="191"/>
    </location>
</feature>
<sequence>MQQPLFLKPVFQEKIWGGDRLHTVFGFDLPSNKIGEDWAISAHPHGVSTVENGEFSGQKLDELWTNHRELFGNAKGDVFPLLTKILDAEDDLSVQVHPDDAYGLANEGELGKTECWYIIDAEPGSTIIYGHNAKSREELEAMIKEERWDDLLKKVPVKKGDFFYVPSGTIHAIGKGIMILETQQSSDTTYRVYDYDRKDDQGNARELHIQQSVDVTTVPAKDAQLSIQQQNQGQSSIITYLKTPFFNVYEWQVKGVLNVKKNAPYTLATVIEGVGHLIIEDAETIKTESYELAKGTSFILPNDIVKWRVEGDLTIIASEPGIDA</sequence>
<feature type="binding site" evidence="8">
    <location>
        <position position="97"/>
    </location>
    <ligand>
        <name>Zn(2+)</name>
        <dbReference type="ChEBI" id="CHEBI:29105"/>
    </ligand>
</feature>
<dbReference type="OrthoDB" id="9808275at2"/>
<keyword evidence="5 7" id="KW-0862">Zinc</keyword>
<comment type="cofactor">
    <cofactor evidence="8">
        <name>Zn(2+)</name>
        <dbReference type="ChEBI" id="CHEBI:29105"/>
    </cofactor>
    <text evidence="8">Binds 1 zinc ion per subunit.</text>
</comment>
<keyword evidence="14" id="KW-1185">Reference proteome</keyword>
<evidence type="ECO:0000259" key="10">
    <source>
        <dbReference type="Pfam" id="PF20511"/>
    </source>
</evidence>
<feature type="domain" description="Mannose-6-phosphate isomerase cupin" evidence="11">
    <location>
        <begin position="237"/>
        <end position="319"/>
    </location>
</feature>
<dbReference type="RefSeq" id="WP_071876923.1">
    <property type="nucleotide sequence ID" value="NZ_JXLC01000005.1"/>
</dbReference>
<dbReference type="InterPro" id="IPR051804">
    <property type="entry name" value="Carb_Metab_Reg_Kinase/Isom"/>
</dbReference>